<dbReference type="EMBL" id="JBDPZN010000001">
    <property type="protein sequence ID" value="MEO3681294.1"/>
    <property type="molecule type" value="Genomic_DNA"/>
</dbReference>
<evidence type="ECO:0000256" key="3">
    <source>
        <dbReference type="ARBA" id="ARBA00022692"/>
    </source>
</evidence>
<feature type="transmembrane region" description="Helical" evidence="6">
    <location>
        <begin position="52"/>
        <end position="72"/>
    </location>
</feature>
<keyword evidence="3 6" id="KW-0812">Transmembrane</keyword>
<dbReference type="Proteomes" id="UP001477278">
    <property type="component" value="Unassembled WGS sequence"/>
</dbReference>
<feature type="domain" description="Cytochrome b561 bacterial/Ni-hydrogenase" evidence="7">
    <location>
        <begin position="11"/>
        <end position="170"/>
    </location>
</feature>
<dbReference type="SUPFAM" id="SSF81342">
    <property type="entry name" value="Transmembrane di-heme cytochromes"/>
    <property type="match status" value="1"/>
</dbReference>
<evidence type="ECO:0000256" key="6">
    <source>
        <dbReference type="SAM" id="Phobius"/>
    </source>
</evidence>
<dbReference type="InterPro" id="IPR011577">
    <property type="entry name" value="Cyt_b561_bac/Ni-Hgenase"/>
</dbReference>
<feature type="transmembrane region" description="Helical" evidence="6">
    <location>
        <begin position="20"/>
        <end position="40"/>
    </location>
</feature>
<evidence type="ECO:0000256" key="1">
    <source>
        <dbReference type="ARBA" id="ARBA00004651"/>
    </source>
</evidence>
<accession>A0ABV0FMT1</accession>
<keyword evidence="4 6" id="KW-1133">Transmembrane helix</keyword>
<keyword evidence="2" id="KW-1003">Cell membrane</keyword>
<gene>
    <name evidence="8" type="ORF">ABHN84_03200</name>
</gene>
<dbReference type="Gene3D" id="1.20.950.20">
    <property type="entry name" value="Transmembrane di-heme cytochromes, Chain C"/>
    <property type="match status" value="1"/>
</dbReference>
<dbReference type="InterPro" id="IPR016174">
    <property type="entry name" value="Di-haem_cyt_TM"/>
</dbReference>
<protein>
    <submittedName>
        <fullName evidence="8">Cytochrome b/b6 domain-containing protein</fullName>
    </submittedName>
</protein>
<evidence type="ECO:0000313" key="9">
    <source>
        <dbReference type="Proteomes" id="UP001477278"/>
    </source>
</evidence>
<evidence type="ECO:0000256" key="2">
    <source>
        <dbReference type="ARBA" id="ARBA00022475"/>
    </source>
</evidence>
<name>A0ABV0FMT1_9GAMM</name>
<dbReference type="Pfam" id="PF01292">
    <property type="entry name" value="Ni_hydr_CYTB"/>
    <property type="match status" value="1"/>
</dbReference>
<feature type="transmembrane region" description="Helical" evidence="6">
    <location>
        <begin position="147"/>
        <end position="171"/>
    </location>
</feature>
<sequence length="176" mass="19650">MKRATRLSQLFDSIATKLHVITGGLSVLLIATSPWILIGRRLAPNSSWWNHWHVYGGLCCALLAVALSFHVCRQGQWRQFFPWLVGEWRQCWQDISGLAQGQLPHSGGKGLLSVIAGIGLLLLLLVSVTGVGWWLTQGGEYALSLRYYHSLFADCFVAVLLLHALLGLLHLRDFFD</sequence>
<dbReference type="RefSeq" id="WP_347689581.1">
    <property type="nucleotide sequence ID" value="NZ_JBDPZN010000001.1"/>
</dbReference>
<comment type="caution">
    <text evidence="8">The sequence shown here is derived from an EMBL/GenBank/DDBJ whole genome shotgun (WGS) entry which is preliminary data.</text>
</comment>
<evidence type="ECO:0000256" key="5">
    <source>
        <dbReference type="ARBA" id="ARBA00023136"/>
    </source>
</evidence>
<feature type="transmembrane region" description="Helical" evidence="6">
    <location>
        <begin position="111"/>
        <end position="135"/>
    </location>
</feature>
<evidence type="ECO:0000313" key="8">
    <source>
        <dbReference type="EMBL" id="MEO3681294.1"/>
    </source>
</evidence>
<comment type="subcellular location">
    <subcellularLocation>
        <location evidence="1">Cell membrane</location>
        <topology evidence="1">Multi-pass membrane protein</topology>
    </subcellularLocation>
</comment>
<proteinExistence type="predicted"/>
<keyword evidence="9" id="KW-1185">Reference proteome</keyword>
<keyword evidence="5 6" id="KW-0472">Membrane</keyword>
<evidence type="ECO:0000256" key="4">
    <source>
        <dbReference type="ARBA" id="ARBA00022989"/>
    </source>
</evidence>
<reference evidence="8 9" key="1">
    <citation type="submission" date="2024-05" db="EMBL/GenBank/DDBJ databases">
        <title>Genome sequencing of Marine Estuary Bacteria, Shewanella vesiculosa and S. baltica, and Pseudomonas syringae.</title>
        <authorList>
            <person name="Gurung A."/>
            <person name="Maclea K.S."/>
        </authorList>
    </citation>
    <scope>NUCLEOTIDE SEQUENCE [LARGE SCALE GENOMIC DNA]</scope>
    <source>
        <strain evidence="8 9">1A</strain>
    </source>
</reference>
<evidence type="ECO:0000259" key="7">
    <source>
        <dbReference type="Pfam" id="PF01292"/>
    </source>
</evidence>
<organism evidence="8 9">
    <name type="scientific">Shewanella vesiculosa</name>
    <dbReference type="NCBI Taxonomy" id="518738"/>
    <lineage>
        <taxon>Bacteria</taxon>
        <taxon>Pseudomonadati</taxon>
        <taxon>Pseudomonadota</taxon>
        <taxon>Gammaproteobacteria</taxon>
        <taxon>Alteromonadales</taxon>
        <taxon>Shewanellaceae</taxon>
        <taxon>Shewanella</taxon>
    </lineage>
</organism>